<comment type="caution">
    <text evidence="6">The sequence shown here is derived from an EMBL/GenBank/DDBJ whole genome shotgun (WGS) entry which is preliminary data.</text>
</comment>
<keyword evidence="2 5" id="KW-0812">Transmembrane</keyword>
<comment type="similarity">
    <text evidence="5">Belongs to the PRA1 family.</text>
</comment>
<comment type="subcellular location">
    <subcellularLocation>
        <location evidence="1 5">Membrane</location>
        <topology evidence="1 5">Multi-pass membrane protein</topology>
    </subcellularLocation>
</comment>
<comment type="caution">
    <text evidence="5">Lacks conserved residue(s) required for the propagation of feature annotation.</text>
</comment>
<proteinExistence type="inferred from homology"/>
<evidence type="ECO:0000313" key="6">
    <source>
        <dbReference type="EMBL" id="CAG8734024.1"/>
    </source>
</evidence>
<dbReference type="InterPro" id="IPR004895">
    <property type="entry name" value="Prenylated_rab_accept_PRA1"/>
</dbReference>
<gene>
    <name evidence="6" type="ORF">AMORRO_LOCUS14238</name>
</gene>
<sequence length="54" mass="5567">MYTGLFGVSIPLLWISSAGSTIFWIVGASATLVLCHAAFLEPGVEGGFSAANHV</sequence>
<keyword evidence="3 5" id="KW-1133">Transmembrane helix</keyword>
<evidence type="ECO:0000256" key="4">
    <source>
        <dbReference type="ARBA" id="ARBA00023136"/>
    </source>
</evidence>
<dbReference type="GO" id="GO:0016020">
    <property type="term" value="C:membrane"/>
    <property type="evidence" value="ECO:0007669"/>
    <property type="project" value="UniProtKB-SubCell"/>
</dbReference>
<name>A0A9N9IGN0_9GLOM</name>
<reference evidence="6" key="1">
    <citation type="submission" date="2021-06" db="EMBL/GenBank/DDBJ databases">
        <authorList>
            <person name="Kallberg Y."/>
            <person name="Tangrot J."/>
            <person name="Rosling A."/>
        </authorList>
    </citation>
    <scope>NUCLEOTIDE SEQUENCE</scope>
    <source>
        <strain evidence="6">CL551</strain>
    </source>
</reference>
<dbReference type="Proteomes" id="UP000789342">
    <property type="component" value="Unassembled WGS sequence"/>
</dbReference>
<keyword evidence="7" id="KW-1185">Reference proteome</keyword>
<evidence type="ECO:0000313" key="7">
    <source>
        <dbReference type="Proteomes" id="UP000789342"/>
    </source>
</evidence>
<dbReference type="AlphaFoldDB" id="A0A9N9IGN0"/>
<dbReference type="EMBL" id="CAJVPV010027416">
    <property type="protein sequence ID" value="CAG8734024.1"/>
    <property type="molecule type" value="Genomic_DNA"/>
</dbReference>
<evidence type="ECO:0000256" key="3">
    <source>
        <dbReference type="ARBA" id="ARBA00022989"/>
    </source>
</evidence>
<protein>
    <recommendedName>
        <fullName evidence="5">PRA1 family protein</fullName>
    </recommendedName>
</protein>
<accession>A0A9N9IGN0</accession>
<keyword evidence="4 5" id="KW-0472">Membrane</keyword>
<evidence type="ECO:0000256" key="1">
    <source>
        <dbReference type="ARBA" id="ARBA00004141"/>
    </source>
</evidence>
<organism evidence="6 7">
    <name type="scientific">Acaulospora morrowiae</name>
    <dbReference type="NCBI Taxonomy" id="94023"/>
    <lineage>
        <taxon>Eukaryota</taxon>
        <taxon>Fungi</taxon>
        <taxon>Fungi incertae sedis</taxon>
        <taxon>Mucoromycota</taxon>
        <taxon>Glomeromycotina</taxon>
        <taxon>Glomeromycetes</taxon>
        <taxon>Diversisporales</taxon>
        <taxon>Acaulosporaceae</taxon>
        <taxon>Acaulospora</taxon>
    </lineage>
</organism>
<evidence type="ECO:0000256" key="2">
    <source>
        <dbReference type="ARBA" id="ARBA00022692"/>
    </source>
</evidence>
<dbReference type="OrthoDB" id="63113at2759"/>
<feature type="transmembrane region" description="Helical" evidence="5">
    <location>
        <begin position="12"/>
        <end position="39"/>
    </location>
</feature>
<dbReference type="Pfam" id="PF03208">
    <property type="entry name" value="PRA1"/>
    <property type="match status" value="1"/>
</dbReference>
<evidence type="ECO:0000256" key="5">
    <source>
        <dbReference type="RuleBase" id="RU363107"/>
    </source>
</evidence>